<feature type="transmembrane region" description="Helical" evidence="1">
    <location>
        <begin position="577"/>
        <end position="597"/>
    </location>
</feature>
<protein>
    <submittedName>
        <fullName evidence="2">Uncharacterized protein</fullName>
    </submittedName>
</protein>
<evidence type="ECO:0000313" key="3">
    <source>
        <dbReference type="Proteomes" id="UP000192472"/>
    </source>
</evidence>
<feature type="transmembrane region" description="Helical" evidence="1">
    <location>
        <begin position="697"/>
        <end position="715"/>
    </location>
</feature>
<accession>A0A1W2G8R9</accession>
<dbReference type="RefSeq" id="WP_084371530.1">
    <property type="nucleotide sequence ID" value="NZ_FWYF01000001.1"/>
</dbReference>
<evidence type="ECO:0000256" key="1">
    <source>
        <dbReference type="SAM" id="Phobius"/>
    </source>
</evidence>
<keyword evidence="1" id="KW-0812">Transmembrane</keyword>
<proteinExistence type="predicted"/>
<dbReference type="EMBL" id="FWYF01000001">
    <property type="protein sequence ID" value="SMD32894.1"/>
    <property type="molecule type" value="Genomic_DNA"/>
</dbReference>
<sequence length="1421" mass="164268">MAVKNKWWALFPTLILISVVFMYYFFVYVKSNEKELVLNNMRVLLQTNKNIESRLNSLYKISQSKLNEILYNKGENTSTGEFKHLEDAEKPSKDTLYKISHGSVIFYYFDGSCAYTYQQDIKEIFANPLIHREDVFDFITIRQFSDEGQTQEILYTNSTVGGTRLQRDSSFFQFKAQSFFEINLGYEDYVVFNSLLRGENNIYLTGFVNKSKFNERKREVSVFTITLITILIIMMIISLPLLKLRVMSNLERLHISDIFLTGISIVMGTAILLILFLFYSSNLIYEQENQERKLGRLADRVSDGFYQELDSMLDRMKFIRNQTDNKLDILHSSDQMGGKAKLESIDFLKDFELGHYDAVSNFFCLKNAHLSWEDYGYANLYFWTDSKARMKIQLSPRSEVSKTGPDLSHRSYVMDIINKEPIVYSRESLSTSGVQDKDTIAIESIRSVLDGTYEIAIGIPSGNEKYPVLARSGPFVTLIDPIMEIGYGFCIFDENGNTLFHSDKTRNLNENFLDETYNTFDPFIESGVSHFTSVMYAGLNHYVRVLPMKNLPGLYMAAFVDHQYIRSPNVIAMNVTISMQVVFYIFITCFFFVIYLLTSKRSKLKQRIFPFNWLRPYYDSDGKYERIYLRLLSTNLLAVIYLILSFFTSGHNPDTLIFSLLFVVLLLIAVHYLILATNLPYEQKIHTLFSISNRYKTLYLLAIGLLLLGFLGYGAHTLRAQYEDWIISIPFWVSLVVLLLLLGLLFYPLIKELYTSNSAATENKKNPYKFKKFTIYKYYALSWVLILSILPPLTFFTINFKKEKEILYKTNILSIKRKNDQWEKVKLDNYYEPKQIPKKQNINDPHGLVGKMKNLKILNPDSLVFVNSEQVEIKPDDRLQTARFVIPKGYNILEFGAEKEETKSGLFGDYYGAFRFYFDNYGVMSQGYIPDVDRKGNWSYAKGGIYFNDSKMKISTPPQSLASIIYPHCGSHVIFLLVLLLATYRVMEYAVQRIFGLDFKNYVDHLISDKRLDDFTQEIVEITAYDDQKISSFNNCLIISVNSSHLFQIREKIKNERADRFVCLDLFDLDNQAFENSSDQQKKGSGSESEQVKRVILNMSNFSNEKKGHKLLEEALNHDLKHVKEPILLYIEHFEYAYNDLVYNRKRMLILQRMVDNPSIRVVISSEINPKKIYQFYQGCIQSLEKNLAKSTDGYMEIKSKLDEIMVDYKKWMHLMGGFYKMTIPLEIIESGADGVLEEGLHSELSNGVFLDRIKWRYTGAKASKEISKEDFTLNVQEISSSYYFSIWNSLSQEERHIVYDIAKDKYVNTNNTDGIIELLHKGILKYDHSLRLVNESFTNFVLSEVNSNEALEKELESNKKGKWSVASSVIILVIISSIVFVSFGKVSGLSDINALVSSLGAIFALFLRISGLVTLGAKTT</sequence>
<gene>
    <name evidence="2" type="ORF">SAMN04488029_1254</name>
</gene>
<feature type="transmembrane region" description="Helical" evidence="1">
    <location>
        <begin position="7"/>
        <end position="26"/>
    </location>
</feature>
<keyword evidence="1" id="KW-1133">Transmembrane helix</keyword>
<evidence type="ECO:0000313" key="2">
    <source>
        <dbReference type="EMBL" id="SMD32894.1"/>
    </source>
</evidence>
<feature type="transmembrane region" description="Helical" evidence="1">
    <location>
        <begin position="964"/>
        <end position="984"/>
    </location>
</feature>
<feature type="transmembrane region" description="Helical" evidence="1">
    <location>
        <begin position="220"/>
        <end position="242"/>
    </location>
</feature>
<feature type="transmembrane region" description="Helical" evidence="1">
    <location>
        <begin position="1364"/>
        <end position="1384"/>
    </location>
</feature>
<feature type="transmembrane region" description="Helical" evidence="1">
    <location>
        <begin position="656"/>
        <end position="676"/>
    </location>
</feature>
<keyword evidence="3" id="KW-1185">Reference proteome</keyword>
<organism evidence="2 3">
    <name type="scientific">Reichenbachiella faecimaris</name>
    <dbReference type="NCBI Taxonomy" id="692418"/>
    <lineage>
        <taxon>Bacteria</taxon>
        <taxon>Pseudomonadati</taxon>
        <taxon>Bacteroidota</taxon>
        <taxon>Cytophagia</taxon>
        <taxon>Cytophagales</taxon>
        <taxon>Reichenbachiellaceae</taxon>
        <taxon>Reichenbachiella</taxon>
    </lineage>
</organism>
<feature type="transmembrane region" description="Helical" evidence="1">
    <location>
        <begin position="727"/>
        <end position="750"/>
    </location>
</feature>
<feature type="transmembrane region" description="Helical" evidence="1">
    <location>
        <begin position="627"/>
        <end position="644"/>
    </location>
</feature>
<feature type="transmembrane region" description="Helical" evidence="1">
    <location>
        <begin position="254"/>
        <end position="279"/>
    </location>
</feature>
<dbReference type="Proteomes" id="UP000192472">
    <property type="component" value="Unassembled WGS sequence"/>
</dbReference>
<feature type="transmembrane region" description="Helical" evidence="1">
    <location>
        <begin position="1396"/>
        <end position="1418"/>
    </location>
</feature>
<feature type="transmembrane region" description="Helical" evidence="1">
    <location>
        <begin position="778"/>
        <end position="798"/>
    </location>
</feature>
<name>A0A1W2G8R9_REIFA</name>
<reference evidence="2 3" key="1">
    <citation type="submission" date="2017-04" db="EMBL/GenBank/DDBJ databases">
        <authorList>
            <person name="Afonso C.L."/>
            <person name="Miller P.J."/>
            <person name="Scott M.A."/>
            <person name="Spackman E."/>
            <person name="Goraichik I."/>
            <person name="Dimitrov K.M."/>
            <person name="Suarez D.L."/>
            <person name="Swayne D.E."/>
        </authorList>
    </citation>
    <scope>NUCLEOTIDE SEQUENCE [LARGE SCALE GENOMIC DNA]</scope>
    <source>
        <strain evidence="2 3">DSM 26133</strain>
    </source>
</reference>
<dbReference type="OrthoDB" id="1113021at2"/>
<keyword evidence="1" id="KW-0472">Membrane</keyword>